<evidence type="ECO:0008006" key="4">
    <source>
        <dbReference type="Google" id="ProtNLM"/>
    </source>
</evidence>
<evidence type="ECO:0000313" key="2">
    <source>
        <dbReference type="EMBL" id="MFI5676585.1"/>
    </source>
</evidence>
<feature type="chain" id="PRO_5045852687" description="Lipoprotein" evidence="1">
    <location>
        <begin position="21"/>
        <end position="301"/>
    </location>
</feature>
<keyword evidence="1" id="KW-0732">Signal</keyword>
<evidence type="ECO:0000256" key="1">
    <source>
        <dbReference type="SAM" id="SignalP"/>
    </source>
</evidence>
<protein>
    <recommendedName>
        <fullName evidence="4">Lipoprotein</fullName>
    </recommendedName>
</protein>
<evidence type="ECO:0000313" key="3">
    <source>
        <dbReference type="Proteomes" id="UP001612415"/>
    </source>
</evidence>
<gene>
    <name evidence="2" type="ORF">ACIA8P_18210</name>
</gene>
<comment type="caution">
    <text evidence="2">The sequence shown here is derived from an EMBL/GenBank/DDBJ whole genome shotgun (WGS) entry which is preliminary data.</text>
</comment>
<sequence>MRTRATVAAVSGALALSALAVPAAQASDSSSYRARAEQALAHITSSASGAATSPGSGRTAFRAAAEPPAPDVSFSNFKIAKAVKVGTTARVSITATYTLTHGADVDITSDDFANGPFIYKGSSLDNAENVLVGEYPATCTATSATTADCKGAIEIDPGDDYLANANAGTWSGGGLAMDYSTESQKVQGGLGKILVQRASKLTVNASPEPVKKGKTITVTGKLARANWETFKYAGYASQPVKLQFRKAGSSTYTTVKTIKTDIKGNLSTTVKASVDGYFRYGFAGTSTTPAVNAAGDYVDVR</sequence>
<name>A0ABW7Y340_STRCE</name>
<dbReference type="Proteomes" id="UP001612415">
    <property type="component" value="Unassembled WGS sequence"/>
</dbReference>
<dbReference type="RefSeq" id="WP_398657308.1">
    <property type="nucleotide sequence ID" value="NZ_JBITDC010000006.1"/>
</dbReference>
<dbReference type="EMBL" id="JBITDC010000006">
    <property type="protein sequence ID" value="MFI5676585.1"/>
    <property type="molecule type" value="Genomic_DNA"/>
</dbReference>
<organism evidence="2 3">
    <name type="scientific">Streptomyces cellulosae</name>
    <dbReference type="NCBI Taxonomy" id="1968"/>
    <lineage>
        <taxon>Bacteria</taxon>
        <taxon>Bacillati</taxon>
        <taxon>Actinomycetota</taxon>
        <taxon>Actinomycetes</taxon>
        <taxon>Kitasatosporales</taxon>
        <taxon>Streptomycetaceae</taxon>
        <taxon>Streptomyces</taxon>
    </lineage>
</organism>
<keyword evidence="3" id="KW-1185">Reference proteome</keyword>
<feature type="signal peptide" evidence="1">
    <location>
        <begin position="1"/>
        <end position="20"/>
    </location>
</feature>
<accession>A0ABW7Y340</accession>
<reference evidence="2 3" key="1">
    <citation type="submission" date="2024-10" db="EMBL/GenBank/DDBJ databases">
        <title>The Natural Products Discovery Center: Release of the First 8490 Sequenced Strains for Exploring Actinobacteria Biosynthetic Diversity.</title>
        <authorList>
            <person name="Kalkreuter E."/>
            <person name="Kautsar S.A."/>
            <person name="Yang D."/>
            <person name="Bader C.D."/>
            <person name="Teijaro C.N."/>
            <person name="Fluegel L."/>
            <person name="Davis C.M."/>
            <person name="Simpson J.R."/>
            <person name="Lauterbach L."/>
            <person name="Steele A.D."/>
            <person name="Gui C."/>
            <person name="Meng S."/>
            <person name="Li G."/>
            <person name="Viehrig K."/>
            <person name="Ye F."/>
            <person name="Su P."/>
            <person name="Kiefer A.F."/>
            <person name="Nichols A."/>
            <person name="Cepeda A.J."/>
            <person name="Yan W."/>
            <person name="Fan B."/>
            <person name="Jiang Y."/>
            <person name="Adhikari A."/>
            <person name="Zheng C.-J."/>
            <person name="Schuster L."/>
            <person name="Cowan T.M."/>
            <person name="Smanski M.J."/>
            <person name="Chevrette M.G."/>
            <person name="De Carvalho L.P.S."/>
            <person name="Shen B."/>
        </authorList>
    </citation>
    <scope>NUCLEOTIDE SEQUENCE [LARGE SCALE GENOMIC DNA]</scope>
    <source>
        <strain evidence="2 3">NPDC051599</strain>
    </source>
</reference>
<proteinExistence type="predicted"/>